<reference evidence="1" key="1">
    <citation type="submission" date="2020-05" db="EMBL/GenBank/DDBJ databases">
        <authorList>
            <person name="Chiriac C."/>
            <person name="Salcher M."/>
            <person name="Ghai R."/>
            <person name="Kavagutti S V."/>
        </authorList>
    </citation>
    <scope>NUCLEOTIDE SEQUENCE</scope>
</reference>
<accession>A0A6J6D4X1</accession>
<organism evidence="1">
    <name type="scientific">freshwater metagenome</name>
    <dbReference type="NCBI Taxonomy" id="449393"/>
    <lineage>
        <taxon>unclassified sequences</taxon>
        <taxon>metagenomes</taxon>
        <taxon>ecological metagenomes</taxon>
    </lineage>
</organism>
<dbReference type="Gene3D" id="2.30.38.10">
    <property type="entry name" value="Luciferase, Domain 3"/>
    <property type="match status" value="1"/>
</dbReference>
<evidence type="ECO:0000313" key="1">
    <source>
        <dbReference type="EMBL" id="CAB4557759.1"/>
    </source>
</evidence>
<dbReference type="Gene3D" id="3.30.300.30">
    <property type="match status" value="1"/>
</dbReference>
<dbReference type="EMBL" id="CAEZTD010000026">
    <property type="protein sequence ID" value="CAB4557759.1"/>
    <property type="molecule type" value="Genomic_DNA"/>
</dbReference>
<dbReference type="InterPro" id="IPR045851">
    <property type="entry name" value="AMP-bd_C_sf"/>
</dbReference>
<sequence length="172" mass="18472">MLILDDAGLPIPEGDTGNVAIKRAFQPQEYLNDPVTTARTFRDGYFFPGDTGYLVGRDLFLAGRSSEIINAAGVKADPARIESIVFAFGGITDAAVFPLETSQGLTKIALVFVADAVLDVTAMLAYLRDQLGESSPSHVARVPRIARNHMGKVNRAELAQTFAQQVTLGFSV</sequence>
<name>A0A6J6D4X1_9ZZZZ</name>
<dbReference type="AlphaFoldDB" id="A0A6J6D4X1"/>
<proteinExistence type="predicted"/>
<dbReference type="SUPFAM" id="SSF56801">
    <property type="entry name" value="Acetyl-CoA synthetase-like"/>
    <property type="match status" value="1"/>
</dbReference>
<gene>
    <name evidence="1" type="ORF">UFOPK1591_00501</name>
</gene>
<protein>
    <submittedName>
        <fullName evidence="1">Unannotated protein</fullName>
    </submittedName>
</protein>
<dbReference type="PANTHER" id="PTHR24096">
    <property type="entry name" value="LONG-CHAIN-FATTY-ACID--COA LIGASE"/>
    <property type="match status" value="1"/>
</dbReference>
<dbReference type="GO" id="GO:0016405">
    <property type="term" value="F:CoA-ligase activity"/>
    <property type="evidence" value="ECO:0007669"/>
    <property type="project" value="TreeGrafter"/>
</dbReference>